<dbReference type="OrthoDB" id="9806127at2"/>
<feature type="transmembrane region" description="Helical" evidence="7">
    <location>
        <begin position="244"/>
        <end position="267"/>
    </location>
</feature>
<gene>
    <name evidence="10" type="ORF">BU204_02510</name>
</gene>
<dbReference type="Gene3D" id="1.20.1560.10">
    <property type="entry name" value="ABC transporter type 1, transmembrane domain"/>
    <property type="match status" value="1"/>
</dbReference>
<dbReference type="SUPFAM" id="SSF52540">
    <property type="entry name" value="P-loop containing nucleoside triphosphate hydrolases"/>
    <property type="match status" value="1"/>
</dbReference>
<evidence type="ECO:0000256" key="3">
    <source>
        <dbReference type="ARBA" id="ARBA00022741"/>
    </source>
</evidence>
<proteinExistence type="predicted"/>
<evidence type="ECO:0000313" key="10">
    <source>
        <dbReference type="EMBL" id="OLF19242.1"/>
    </source>
</evidence>
<keyword evidence="11" id="KW-1185">Reference proteome</keyword>
<comment type="caution">
    <text evidence="10">The sequence shown here is derived from an EMBL/GenBank/DDBJ whole genome shotgun (WGS) entry which is preliminary data.</text>
</comment>
<feature type="transmembrane region" description="Helical" evidence="7">
    <location>
        <begin position="279"/>
        <end position="297"/>
    </location>
</feature>
<feature type="domain" description="ABC transporter" evidence="8">
    <location>
        <begin position="339"/>
        <end position="594"/>
    </location>
</feature>
<keyword evidence="4" id="KW-0067">ATP-binding</keyword>
<evidence type="ECO:0000256" key="6">
    <source>
        <dbReference type="ARBA" id="ARBA00023136"/>
    </source>
</evidence>
<dbReference type="GO" id="GO:0005886">
    <property type="term" value="C:plasma membrane"/>
    <property type="evidence" value="ECO:0007669"/>
    <property type="project" value="UniProtKB-SubCell"/>
</dbReference>
<evidence type="ECO:0000259" key="9">
    <source>
        <dbReference type="PROSITE" id="PS50929"/>
    </source>
</evidence>
<reference evidence="10 11" key="1">
    <citation type="submission" date="2016-12" db="EMBL/GenBank/DDBJ databases">
        <title>The draft genome sequence of Actinophytocola sp. 11-183.</title>
        <authorList>
            <person name="Wang W."/>
            <person name="Yuan L."/>
        </authorList>
    </citation>
    <scope>NUCLEOTIDE SEQUENCE [LARGE SCALE GENOMIC DNA]</scope>
    <source>
        <strain evidence="10 11">11-183</strain>
    </source>
</reference>
<dbReference type="Pfam" id="PF00005">
    <property type="entry name" value="ABC_tran"/>
    <property type="match status" value="1"/>
</dbReference>
<dbReference type="PANTHER" id="PTHR43394:SF1">
    <property type="entry name" value="ATP-BINDING CASSETTE SUB-FAMILY B MEMBER 10, MITOCHONDRIAL"/>
    <property type="match status" value="1"/>
</dbReference>
<dbReference type="AlphaFoldDB" id="A0A1Q8CY21"/>
<dbReference type="InterPro" id="IPR039421">
    <property type="entry name" value="Type_1_exporter"/>
</dbReference>
<dbReference type="GO" id="GO:0015421">
    <property type="term" value="F:ABC-type oligopeptide transporter activity"/>
    <property type="evidence" value="ECO:0007669"/>
    <property type="project" value="TreeGrafter"/>
</dbReference>
<keyword evidence="2 7" id="KW-0812">Transmembrane</keyword>
<protein>
    <submittedName>
        <fullName evidence="10">Multidrug ABC transporter permease</fullName>
    </submittedName>
</protein>
<feature type="transmembrane region" description="Helical" evidence="7">
    <location>
        <begin position="20"/>
        <end position="44"/>
    </location>
</feature>
<dbReference type="Proteomes" id="UP000185596">
    <property type="component" value="Unassembled WGS sequence"/>
</dbReference>
<organism evidence="10 11">
    <name type="scientific">Actinophytocola xanthii</name>
    <dbReference type="NCBI Taxonomy" id="1912961"/>
    <lineage>
        <taxon>Bacteria</taxon>
        <taxon>Bacillati</taxon>
        <taxon>Actinomycetota</taxon>
        <taxon>Actinomycetes</taxon>
        <taxon>Pseudonocardiales</taxon>
        <taxon>Pseudonocardiaceae</taxon>
    </lineage>
</organism>
<dbReference type="InterPro" id="IPR011527">
    <property type="entry name" value="ABC1_TM_dom"/>
</dbReference>
<dbReference type="GO" id="GO:0016887">
    <property type="term" value="F:ATP hydrolysis activity"/>
    <property type="evidence" value="ECO:0007669"/>
    <property type="project" value="InterPro"/>
</dbReference>
<evidence type="ECO:0000313" key="11">
    <source>
        <dbReference type="Proteomes" id="UP000185596"/>
    </source>
</evidence>
<dbReference type="InterPro" id="IPR017871">
    <property type="entry name" value="ABC_transporter-like_CS"/>
</dbReference>
<dbReference type="SMART" id="SM00382">
    <property type="entry name" value="AAA"/>
    <property type="match status" value="1"/>
</dbReference>
<comment type="subcellular location">
    <subcellularLocation>
        <location evidence="1">Cell membrane</location>
        <topology evidence="1">Multi-pass membrane protein</topology>
    </subcellularLocation>
</comment>
<dbReference type="Gene3D" id="3.40.50.300">
    <property type="entry name" value="P-loop containing nucleotide triphosphate hydrolases"/>
    <property type="match status" value="1"/>
</dbReference>
<evidence type="ECO:0000259" key="8">
    <source>
        <dbReference type="PROSITE" id="PS50893"/>
    </source>
</evidence>
<feature type="transmembrane region" description="Helical" evidence="7">
    <location>
        <begin position="143"/>
        <end position="173"/>
    </location>
</feature>
<dbReference type="RefSeq" id="WP_075123846.1">
    <property type="nucleotide sequence ID" value="NZ_MSIE01000002.1"/>
</dbReference>
<dbReference type="SUPFAM" id="SSF90123">
    <property type="entry name" value="ABC transporter transmembrane region"/>
    <property type="match status" value="1"/>
</dbReference>
<dbReference type="InterPro" id="IPR036640">
    <property type="entry name" value="ABC1_TM_sf"/>
</dbReference>
<dbReference type="GO" id="GO:0005524">
    <property type="term" value="F:ATP binding"/>
    <property type="evidence" value="ECO:0007669"/>
    <property type="project" value="UniProtKB-KW"/>
</dbReference>
<feature type="domain" description="ABC transmembrane type-1" evidence="9">
    <location>
        <begin position="21"/>
        <end position="305"/>
    </location>
</feature>
<evidence type="ECO:0000256" key="4">
    <source>
        <dbReference type="ARBA" id="ARBA00022840"/>
    </source>
</evidence>
<evidence type="ECO:0000256" key="2">
    <source>
        <dbReference type="ARBA" id="ARBA00022692"/>
    </source>
</evidence>
<dbReference type="PANTHER" id="PTHR43394">
    <property type="entry name" value="ATP-DEPENDENT PERMEASE MDL1, MITOCHONDRIAL"/>
    <property type="match status" value="1"/>
</dbReference>
<dbReference type="InterPro" id="IPR003439">
    <property type="entry name" value="ABC_transporter-like_ATP-bd"/>
</dbReference>
<dbReference type="InterPro" id="IPR027417">
    <property type="entry name" value="P-loop_NTPase"/>
</dbReference>
<accession>A0A1Q8CY21</accession>
<dbReference type="PROSITE" id="PS50893">
    <property type="entry name" value="ABC_TRANSPORTER_2"/>
    <property type="match status" value="1"/>
</dbReference>
<keyword evidence="6 7" id="KW-0472">Membrane</keyword>
<keyword evidence="3" id="KW-0547">Nucleotide-binding</keyword>
<dbReference type="PROSITE" id="PS50929">
    <property type="entry name" value="ABC_TM1F"/>
    <property type="match status" value="1"/>
</dbReference>
<dbReference type="PROSITE" id="PS00211">
    <property type="entry name" value="ABC_TRANSPORTER_1"/>
    <property type="match status" value="1"/>
</dbReference>
<name>A0A1Q8CY21_9PSEU</name>
<sequence length="605" mass="64427">MTSSVVDALALAWRAAPGVLWGYVATSVLSGFVPVAVAWLTKLVLDRVAAGADGGLIALAVALAAAGVLLALVAQLAKYLQQELGRRVGLLTRERLYTATGRLAGLSRLEDPAFQDRLRMAQEHSRNGPGAAVDGVLGVAQSAITLVGFTAALATVSPLMVLVAVAAGGPALVMELRLSRRRAEVLKGITPAERREFFYANLLTSLEAAKEARLFGLGPLFRGRMLAELGSANTSLRALDRRDLVTQGALGLLSALVAGGGLVWAVLAAGAGTLTVGDVAVFVAAVAGVQAALGVLVDRVATTHNALLMFEHYRAVTGAEPDLPAPARPVEVRQLGRGIELRDVWFRYGDEHPWVLRGVDLTIPFGQSVALVGHNGAGKSTLVKLLCRFYDPTRGAVLWDGVDLRELPVADLRCRISAVFQDFMCYELSARENIELGGVDGGNALGGAGADEVVRAARRAGVHDLVEGLPRGYRTLLSRIFFDEEDKANPETGVLLSGGQWQRIALARAFLRDRRDLLILDEPASGLDAEAEHAIHRELTAHRAGRTSVLISHRLGSVRDADRIAVLVDGRVAELGTHNELMSAEGTYARLFRLQASGYETRVEV</sequence>
<evidence type="ECO:0000256" key="7">
    <source>
        <dbReference type="SAM" id="Phobius"/>
    </source>
</evidence>
<dbReference type="STRING" id="1912961.BU204_02510"/>
<dbReference type="EMBL" id="MSIE01000002">
    <property type="protein sequence ID" value="OLF19242.1"/>
    <property type="molecule type" value="Genomic_DNA"/>
</dbReference>
<evidence type="ECO:0000256" key="1">
    <source>
        <dbReference type="ARBA" id="ARBA00004651"/>
    </source>
</evidence>
<feature type="transmembrane region" description="Helical" evidence="7">
    <location>
        <begin position="56"/>
        <end position="77"/>
    </location>
</feature>
<keyword evidence="5 7" id="KW-1133">Transmembrane helix</keyword>
<dbReference type="InterPro" id="IPR003593">
    <property type="entry name" value="AAA+_ATPase"/>
</dbReference>
<evidence type="ECO:0000256" key="5">
    <source>
        <dbReference type="ARBA" id="ARBA00022989"/>
    </source>
</evidence>